<dbReference type="GO" id="GO:0008380">
    <property type="term" value="P:RNA splicing"/>
    <property type="evidence" value="ECO:0007669"/>
    <property type="project" value="UniProtKB-KW"/>
</dbReference>
<dbReference type="PANTHER" id="PTHR16196:SF0">
    <property type="entry name" value="PRE-MRNA-SPLICING FACTOR CWC25 HOMOLOG"/>
    <property type="match status" value="1"/>
</dbReference>
<evidence type="ECO:0000256" key="8">
    <source>
        <dbReference type="SAM" id="Coils"/>
    </source>
</evidence>
<evidence type="ECO:0000256" key="2">
    <source>
        <dbReference type="ARBA" id="ARBA00006695"/>
    </source>
</evidence>
<dbReference type="GO" id="GO:0006397">
    <property type="term" value="P:mRNA processing"/>
    <property type="evidence" value="ECO:0007669"/>
    <property type="project" value="UniProtKB-KW"/>
</dbReference>
<keyword evidence="6" id="KW-0508">mRNA splicing</keyword>
<sequence>MALKFLNKNGWHTGSLRNIENVWKAEQKHEAEQRKLEELRKQIQDERENSEFLLLQGQAGLVPYAPVPHLWFLGATVRVSLDWLEKKIFPLPVFGFLVLRLGVSLIYDIEVPVGTQQGLGKYLTAIFETTAVHGALFEDKPRSANDAWRKLHSARLLLIRQHEQEALARIRNNPIKMTMSLSDHQQHHSSRVHSRPKHTGRDSEFSIEDQKNRGNQQAEYNRHQGEPKTTEEESSPEG</sequence>
<evidence type="ECO:0000256" key="6">
    <source>
        <dbReference type="ARBA" id="ARBA00023187"/>
    </source>
</evidence>
<keyword evidence="3" id="KW-0507">mRNA processing</keyword>
<evidence type="ECO:0000256" key="1">
    <source>
        <dbReference type="ARBA" id="ARBA00004123"/>
    </source>
</evidence>
<comment type="subcellular location">
    <subcellularLocation>
        <location evidence="1">Nucleus</location>
    </subcellularLocation>
</comment>
<dbReference type="SMART" id="SM01083">
    <property type="entry name" value="Cir_N"/>
    <property type="match status" value="1"/>
</dbReference>
<feature type="domain" description="CBF1-interacting co-repressor CIR N-terminal" evidence="10">
    <location>
        <begin position="10"/>
        <end position="46"/>
    </location>
</feature>
<dbReference type="InterPro" id="IPR019339">
    <property type="entry name" value="CIR_N_dom"/>
</dbReference>
<feature type="region of interest" description="Disordered" evidence="9">
    <location>
        <begin position="181"/>
        <end position="238"/>
    </location>
</feature>
<feature type="compositionally biased region" description="Basic and acidic residues" evidence="9">
    <location>
        <begin position="220"/>
        <end position="231"/>
    </location>
</feature>
<keyword evidence="7" id="KW-0539">Nucleus</keyword>
<evidence type="ECO:0000256" key="4">
    <source>
        <dbReference type="ARBA" id="ARBA00022728"/>
    </source>
</evidence>
<dbReference type="AlphaFoldDB" id="A0A8D7FIV0"/>
<dbReference type="GO" id="GO:0005681">
    <property type="term" value="C:spliceosomal complex"/>
    <property type="evidence" value="ECO:0007669"/>
    <property type="project" value="UniProtKB-KW"/>
</dbReference>
<keyword evidence="4" id="KW-0747">Spliceosome</keyword>
<evidence type="ECO:0000256" key="5">
    <source>
        <dbReference type="ARBA" id="ARBA00023054"/>
    </source>
</evidence>
<evidence type="ECO:0000256" key="9">
    <source>
        <dbReference type="SAM" id="MobiDB-lite"/>
    </source>
</evidence>
<feature type="compositionally biased region" description="Basic and acidic residues" evidence="9">
    <location>
        <begin position="199"/>
        <end position="212"/>
    </location>
</feature>
<dbReference type="EMBL" id="HG996473">
    <property type="protein sequence ID" value="CAG1857381.1"/>
    <property type="molecule type" value="Genomic_DNA"/>
</dbReference>
<dbReference type="PANTHER" id="PTHR16196">
    <property type="entry name" value="CELL CYCLE CONTROL PROTEIN CWF25"/>
    <property type="match status" value="1"/>
</dbReference>
<name>A0A8D7FIV0_MUSAM</name>
<evidence type="ECO:0000313" key="11">
    <source>
        <dbReference type="EMBL" id="CAG1857381.1"/>
    </source>
</evidence>
<feature type="compositionally biased region" description="Basic residues" evidence="9">
    <location>
        <begin position="187"/>
        <end position="198"/>
    </location>
</feature>
<keyword evidence="5 8" id="KW-0175">Coiled coil</keyword>
<evidence type="ECO:0000256" key="3">
    <source>
        <dbReference type="ARBA" id="ARBA00022664"/>
    </source>
</evidence>
<gene>
    <name evidence="11" type="ORF">GSMUA_32570.1</name>
</gene>
<proteinExistence type="inferred from homology"/>
<organism evidence="11">
    <name type="scientific">Musa acuminata subsp. malaccensis</name>
    <name type="common">Wild banana</name>
    <name type="synonym">Musa malaccensis</name>
    <dbReference type="NCBI Taxonomy" id="214687"/>
    <lineage>
        <taxon>Eukaryota</taxon>
        <taxon>Viridiplantae</taxon>
        <taxon>Streptophyta</taxon>
        <taxon>Embryophyta</taxon>
        <taxon>Tracheophyta</taxon>
        <taxon>Spermatophyta</taxon>
        <taxon>Magnoliopsida</taxon>
        <taxon>Liliopsida</taxon>
        <taxon>Zingiberales</taxon>
        <taxon>Musaceae</taxon>
        <taxon>Musa</taxon>
    </lineage>
</organism>
<dbReference type="Pfam" id="PF10197">
    <property type="entry name" value="Cir_N"/>
    <property type="match status" value="1"/>
</dbReference>
<feature type="coiled-coil region" evidence="8">
    <location>
        <begin position="22"/>
        <end position="56"/>
    </location>
</feature>
<evidence type="ECO:0000256" key="7">
    <source>
        <dbReference type="ARBA" id="ARBA00023242"/>
    </source>
</evidence>
<reference evidence="11" key="1">
    <citation type="submission" date="2021-03" db="EMBL/GenBank/DDBJ databases">
        <authorList>
            <consortium name="Genoscope - CEA"/>
            <person name="William W."/>
        </authorList>
    </citation>
    <scope>NUCLEOTIDE SEQUENCE</scope>
    <source>
        <strain evidence="11">Doubled-haploid Pahang</strain>
    </source>
</reference>
<protein>
    <submittedName>
        <fullName evidence="11">(wild Malaysian banana) hypothetical protein</fullName>
    </submittedName>
</protein>
<comment type="similarity">
    <text evidence="2">Belongs to the CWC25 family.</text>
</comment>
<evidence type="ECO:0000259" key="10">
    <source>
        <dbReference type="SMART" id="SM01083"/>
    </source>
</evidence>
<dbReference type="InterPro" id="IPR051376">
    <property type="entry name" value="CWC25_splicing_factor"/>
</dbReference>
<accession>A0A8D7FIV0</accession>